<dbReference type="SUPFAM" id="SSF63446">
    <property type="entry name" value="Type I dockerin domain"/>
    <property type="match status" value="1"/>
</dbReference>
<evidence type="ECO:0000256" key="1">
    <source>
        <dbReference type="SAM" id="SignalP"/>
    </source>
</evidence>
<dbReference type="KEGG" id="geo:Geob_2947"/>
<dbReference type="PROSITE" id="PS50853">
    <property type="entry name" value="FN3"/>
    <property type="match status" value="1"/>
</dbReference>
<evidence type="ECO:0000259" key="2">
    <source>
        <dbReference type="PROSITE" id="PS50853"/>
    </source>
</evidence>
<dbReference type="CDD" id="cd14256">
    <property type="entry name" value="Dockerin_I"/>
    <property type="match status" value="1"/>
</dbReference>
<feature type="domain" description="Fibronectin type-III" evidence="2">
    <location>
        <begin position="11"/>
        <end position="115"/>
    </location>
</feature>
<accession>B9M2U4</accession>
<keyword evidence="4" id="KW-1185">Reference proteome</keyword>
<name>B9M2U4_GEODF</name>
<evidence type="ECO:0000313" key="3">
    <source>
        <dbReference type="EMBL" id="ACM21290.1"/>
    </source>
</evidence>
<keyword evidence="1" id="KW-0732">Signal</keyword>
<sequence>MKKSICLLLLAVSCFGASAQVFAKDVTLNWDRNTEPDLAGYKLYYKAGSSTGTFDGSDAVQGKSPVDVKNLDTFTLNGLDPAKDYFFEVTAYDASGNESAFSNMVQAYAAVVPPAVPDTAAAGDGNGDGVVNIADALVILQASLKPALQTQTMKAAGDVWPLDANGKPKGDGVINLNDARLILQRAVGLVSW</sequence>
<protein>
    <submittedName>
        <fullName evidence="3">Fibronectin type III domain protein</fullName>
    </submittedName>
</protein>
<dbReference type="STRING" id="316067.Geob_2947"/>
<dbReference type="EMBL" id="CP001390">
    <property type="protein sequence ID" value="ACM21290.1"/>
    <property type="molecule type" value="Genomic_DNA"/>
</dbReference>
<dbReference type="Gene3D" id="1.10.1330.10">
    <property type="entry name" value="Dockerin domain"/>
    <property type="match status" value="1"/>
</dbReference>
<feature type="signal peptide" evidence="1">
    <location>
        <begin position="1"/>
        <end position="23"/>
    </location>
</feature>
<feature type="chain" id="PRO_5002888641" evidence="1">
    <location>
        <begin position="24"/>
        <end position="192"/>
    </location>
</feature>
<dbReference type="Gene3D" id="2.60.40.10">
    <property type="entry name" value="Immunoglobulins"/>
    <property type="match status" value="1"/>
</dbReference>
<dbReference type="RefSeq" id="WP_012648018.1">
    <property type="nucleotide sequence ID" value="NC_011979.1"/>
</dbReference>
<dbReference type="Pfam" id="PF00041">
    <property type="entry name" value="fn3"/>
    <property type="match status" value="1"/>
</dbReference>
<dbReference type="SUPFAM" id="SSF49265">
    <property type="entry name" value="Fibronectin type III"/>
    <property type="match status" value="1"/>
</dbReference>
<proteinExistence type="predicted"/>
<dbReference type="Proteomes" id="UP000007721">
    <property type="component" value="Chromosome"/>
</dbReference>
<dbReference type="GO" id="GO:0000272">
    <property type="term" value="P:polysaccharide catabolic process"/>
    <property type="evidence" value="ECO:0007669"/>
    <property type="project" value="InterPro"/>
</dbReference>
<gene>
    <name evidence="3" type="ordered locus">Geob_2947</name>
</gene>
<dbReference type="OrthoDB" id="9803398at2"/>
<organism evidence="3 4">
    <name type="scientific">Geotalea daltonii (strain DSM 22248 / JCM 15807 / FRC-32)</name>
    <name type="common">Geobacter daltonii</name>
    <dbReference type="NCBI Taxonomy" id="316067"/>
    <lineage>
        <taxon>Bacteria</taxon>
        <taxon>Pseudomonadati</taxon>
        <taxon>Thermodesulfobacteriota</taxon>
        <taxon>Desulfuromonadia</taxon>
        <taxon>Geobacterales</taxon>
        <taxon>Geobacteraceae</taxon>
        <taxon>Geotalea</taxon>
    </lineage>
</organism>
<reference evidence="3 4" key="1">
    <citation type="submission" date="2009-01" db="EMBL/GenBank/DDBJ databases">
        <title>Complete sequence of Geobacter sp. FRC-32.</title>
        <authorList>
            <consortium name="US DOE Joint Genome Institute"/>
            <person name="Lucas S."/>
            <person name="Copeland A."/>
            <person name="Lapidus A."/>
            <person name="Glavina del Rio T."/>
            <person name="Dalin E."/>
            <person name="Tice H."/>
            <person name="Bruce D."/>
            <person name="Goodwin L."/>
            <person name="Pitluck S."/>
            <person name="Saunders E."/>
            <person name="Brettin T."/>
            <person name="Detter J.C."/>
            <person name="Han C."/>
            <person name="Larimer F."/>
            <person name="Land M."/>
            <person name="Hauser L."/>
            <person name="Kyrpides N."/>
            <person name="Ovchinnikova G."/>
            <person name="Kostka J."/>
            <person name="Richardson P."/>
        </authorList>
    </citation>
    <scope>NUCLEOTIDE SEQUENCE [LARGE SCALE GENOMIC DNA]</scope>
    <source>
        <strain evidence="4">DSM 22248 / JCM 15807 / FRC-32</strain>
    </source>
</reference>
<dbReference type="InterPro" id="IPR036116">
    <property type="entry name" value="FN3_sf"/>
</dbReference>
<dbReference type="HOGENOM" id="CLU_1413361_0_0_7"/>
<dbReference type="eggNOG" id="COG4932">
    <property type="taxonomic scope" value="Bacteria"/>
</dbReference>
<dbReference type="AlphaFoldDB" id="B9M2U4"/>
<dbReference type="CDD" id="cd00063">
    <property type="entry name" value="FN3"/>
    <property type="match status" value="1"/>
</dbReference>
<dbReference type="InterPro" id="IPR003961">
    <property type="entry name" value="FN3_dom"/>
</dbReference>
<dbReference type="InterPro" id="IPR013783">
    <property type="entry name" value="Ig-like_fold"/>
</dbReference>
<dbReference type="InterPro" id="IPR036439">
    <property type="entry name" value="Dockerin_dom_sf"/>
</dbReference>
<evidence type="ECO:0000313" key="4">
    <source>
        <dbReference type="Proteomes" id="UP000007721"/>
    </source>
</evidence>